<protein>
    <submittedName>
        <fullName evidence="3">Tick transposon</fullName>
    </submittedName>
</protein>
<accession>A0A0N4YN88</accession>
<reference evidence="1 2" key="2">
    <citation type="submission" date="2018-11" db="EMBL/GenBank/DDBJ databases">
        <authorList>
            <consortium name="Pathogen Informatics"/>
        </authorList>
    </citation>
    <scope>NUCLEOTIDE SEQUENCE [LARGE SCALE GENOMIC DNA]</scope>
</reference>
<keyword evidence="2" id="KW-1185">Reference proteome</keyword>
<reference evidence="3" key="1">
    <citation type="submission" date="2017-02" db="UniProtKB">
        <authorList>
            <consortium name="WormBaseParasite"/>
        </authorList>
    </citation>
    <scope>IDENTIFICATION</scope>
</reference>
<name>A0A0N4YN88_NIPBR</name>
<dbReference type="Proteomes" id="UP000271162">
    <property type="component" value="Unassembled WGS sequence"/>
</dbReference>
<gene>
    <name evidence="1" type="ORF">NBR_LOCUS18690</name>
</gene>
<organism evidence="3">
    <name type="scientific">Nippostrongylus brasiliensis</name>
    <name type="common">Rat hookworm</name>
    <dbReference type="NCBI Taxonomy" id="27835"/>
    <lineage>
        <taxon>Eukaryota</taxon>
        <taxon>Metazoa</taxon>
        <taxon>Ecdysozoa</taxon>
        <taxon>Nematoda</taxon>
        <taxon>Chromadorea</taxon>
        <taxon>Rhabditida</taxon>
        <taxon>Rhabditina</taxon>
        <taxon>Rhabditomorpha</taxon>
        <taxon>Strongyloidea</taxon>
        <taxon>Heligmosomidae</taxon>
        <taxon>Nippostrongylus</taxon>
    </lineage>
</organism>
<evidence type="ECO:0000313" key="2">
    <source>
        <dbReference type="Proteomes" id="UP000271162"/>
    </source>
</evidence>
<evidence type="ECO:0000313" key="3">
    <source>
        <dbReference type="WBParaSite" id="NBR_0001868901-mRNA-1"/>
    </source>
</evidence>
<evidence type="ECO:0000313" key="1">
    <source>
        <dbReference type="EMBL" id="VDL82415.1"/>
    </source>
</evidence>
<sequence>MMTMRCDGVLLVSKGGSFLLFSNDWILKLVEWTVRTPLQRFSRIPGNKHVQPTEAQPQYPAHMALPSRTSDGMTTSERRKNLGLRRTPWIQDNDGTSGARHGDCFMLCSYNARAVSSKTNPYALLEATCRIKSHVIALQETKCGKADIRQLHDGTLVIRGEKILSRNVVGVGFIMHPSVVHLIYKLFTKIILTWILRTLDEA</sequence>
<dbReference type="AlphaFoldDB" id="A0A0N4YN88"/>
<dbReference type="WBParaSite" id="NBR_0001868901-mRNA-1">
    <property type="protein sequence ID" value="NBR_0001868901-mRNA-1"/>
    <property type="gene ID" value="NBR_0001868901"/>
</dbReference>
<proteinExistence type="predicted"/>
<dbReference type="EMBL" id="UYSL01023611">
    <property type="protein sequence ID" value="VDL82415.1"/>
    <property type="molecule type" value="Genomic_DNA"/>
</dbReference>